<evidence type="ECO:0000313" key="2">
    <source>
        <dbReference type="Proteomes" id="UP001320972"/>
    </source>
</evidence>
<dbReference type="InterPro" id="IPR036388">
    <property type="entry name" value="WH-like_DNA-bd_sf"/>
</dbReference>
<proteinExistence type="predicted"/>
<dbReference type="Pfam" id="PF12840">
    <property type="entry name" value="HTH_20"/>
    <property type="match status" value="1"/>
</dbReference>
<dbReference type="CDD" id="cd00090">
    <property type="entry name" value="HTH_ARSR"/>
    <property type="match status" value="1"/>
</dbReference>
<dbReference type="Gene3D" id="1.10.10.10">
    <property type="entry name" value="Winged helix-like DNA-binding domain superfamily/Winged helix DNA-binding domain"/>
    <property type="match status" value="1"/>
</dbReference>
<reference evidence="1 2" key="1">
    <citation type="submission" date="2022-09" db="EMBL/GenBank/DDBJ databases">
        <title>Enrichment on poylsaccharides allowed isolation of novel metabolic and taxonomic groups of Haloarchaea.</title>
        <authorList>
            <person name="Sorokin D.Y."/>
            <person name="Elcheninov A.G."/>
            <person name="Khizhniak T.V."/>
            <person name="Kolganova T.V."/>
            <person name="Kublanov I.V."/>
        </authorList>
    </citation>
    <scope>NUCLEOTIDE SEQUENCE [LARGE SCALE GENOMIC DNA]</scope>
    <source>
        <strain evidence="1 2">AArc-m2/3/4</strain>
    </source>
</reference>
<sequence length="132" mass="14453">MYAPRRPTTDSTSRFELPTRSDVDSGAVFDALADADCRRILEETTDDALTARELTSECDIPTSTLYRKLEQLAEVGLLEERVRIRMDGKHASEYRQAFTGLTVSVSGDSGVEVDVSAPADSQSAEPLLAVNR</sequence>
<comment type="caution">
    <text evidence="1">The sequence shown here is derived from an EMBL/GenBank/DDBJ whole genome shotgun (WGS) entry which is preliminary data.</text>
</comment>
<name>A0ABT2QK04_9EURY</name>
<dbReference type="InterPro" id="IPR036390">
    <property type="entry name" value="WH_DNA-bd_sf"/>
</dbReference>
<evidence type="ECO:0000313" key="1">
    <source>
        <dbReference type="EMBL" id="MCU4975249.1"/>
    </source>
</evidence>
<accession>A0ABT2QK04</accession>
<organism evidence="1 2">
    <name type="scientific">Natronoglomus mannanivorans</name>
    <dbReference type="NCBI Taxonomy" id="2979990"/>
    <lineage>
        <taxon>Archaea</taxon>
        <taxon>Methanobacteriati</taxon>
        <taxon>Methanobacteriota</taxon>
        <taxon>Stenosarchaea group</taxon>
        <taxon>Halobacteria</taxon>
        <taxon>Halobacteriales</taxon>
        <taxon>Natrialbaceae</taxon>
        <taxon>Natronoglomus</taxon>
    </lineage>
</organism>
<gene>
    <name evidence="1" type="ORF">OB955_21335</name>
</gene>
<dbReference type="RefSeq" id="WP_338009026.1">
    <property type="nucleotide sequence ID" value="NZ_JAOPKB010000017.1"/>
</dbReference>
<dbReference type="InterPro" id="IPR011991">
    <property type="entry name" value="ArsR-like_HTH"/>
</dbReference>
<dbReference type="SUPFAM" id="SSF46785">
    <property type="entry name" value="Winged helix' DNA-binding domain"/>
    <property type="match status" value="1"/>
</dbReference>
<protein>
    <submittedName>
        <fullName evidence="1">Helix-turn-helix domain-containing protein</fullName>
    </submittedName>
</protein>
<keyword evidence="2" id="KW-1185">Reference proteome</keyword>
<dbReference type="EMBL" id="JAOPKB010000017">
    <property type="protein sequence ID" value="MCU4975249.1"/>
    <property type="molecule type" value="Genomic_DNA"/>
</dbReference>
<dbReference type="Proteomes" id="UP001320972">
    <property type="component" value="Unassembled WGS sequence"/>
</dbReference>